<evidence type="ECO:0000256" key="10">
    <source>
        <dbReference type="HAMAP-Rule" id="MF_01808"/>
    </source>
</evidence>
<accession>A0A368XW32</accession>
<protein>
    <recommendedName>
        <fullName evidence="10 11">Tyrosine recombinase XerC</fullName>
    </recommendedName>
</protein>
<feature type="domain" description="Core-binding (CB)" evidence="13">
    <location>
        <begin position="7"/>
        <end position="93"/>
    </location>
</feature>
<dbReference type="PROSITE" id="PS51898">
    <property type="entry name" value="TYR_RECOMBINASE"/>
    <property type="match status" value="1"/>
</dbReference>
<evidence type="ECO:0000313" key="14">
    <source>
        <dbReference type="EMBL" id="RCW70727.1"/>
    </source>
</evidence>
<dbReference type="HAMAP" id="MF_01808">
    <property type="entry name" value="Recomb_XerC_XerD"/>
    <property type="match status" value="1"/>
</dbReference>
<dbReference type="InterPro" id="IPR002104">
    <property type="entry name" value="Integrase_catalytic"/>
</dbReference>
<dbReference type="SUPFAM" id="SSF56349">
    <property type="entry name" value="DNA breaking-rejoining enzymes"/>
    <property type="match status" value="1"/>
</dbReference>
<dbReference type="InterPro" id="IPR044068">
    <property type="entry name" value="CB"/>
</dbReference>
<dbReference type="PANTHER" id="PTHR30349">
    <property type="entry name" value="PHAGE INTEGRASE-RELATED"/>
    <property type="match status" value="1"/>
</dbReference>
<dbReference type="NCBIfam" id="TIGR02224">
    <property type="entry name" value="recomb_XerC"/>
    <property type="match status" value="1"/>
</dbReference>
<dbReference type="NCBIfam" id="NF040815">
    <property type="entry name" value="recomb_XerA_Arch"/>
    <property type="match status" value="1"/>
</dbReference>
<feature type="domain" description="Tyr recombinase" evidence="12">
    <location>
        <begin position="114"/>
        <end position="299"/>
    </location>
</feature>
<dbReference type="GO" id="GO:0005737">
    <property type="term" value="C:cytoplasm"/>
    <property type="evidence" value="ECO:0007669"/>
    <property type="project" value="UniProtKB-SubCell"/>
</dbReference>
<dbReference type="EMBL" id="QPJJ01000006">
    <property type="protein sequence ID" value="RCW70727.1"/>
    <property type="molecule type" value="Genomic_DNA"/>
</dbReference>
<dbReference type="InterPro" id="IPR011010">
    <property type="entry name" value="DNA_brk_join_enz"/>
</dbReference>
<comment type="subcellular location">
    <subcellularLocation>
        <location evidence="1 10">Cytoplasm</location>
    </subcellularLocation>
</comment>
<feature type="active site" description="O-(3'-phospho-DNA)-tyrosine intermediate" evidence="10">
    <location>
        <position position="286"/>
    </location>
</feature>
<evidence type="ECO:0000256" key="6">
    <source>
        <dbReference type="ARBA" id="ARBA00022908"/>
    </source>
</evidence>
<evidence type="ECO:0000313" key="15">
    <source>
        <dbReference type="Proteomes" id="UP000252585"/>
    </source>
</evidence>
<keyword evidence="9 10" id="KW-0131">Cell cycle</keyword>
<dbReference type="AlphaFoldDB" id="A0A368XW32"/>
<evidence type="ECO:0000256" key="3">
    <source>
        <dbReference type="ARBA" id="ARBA00022490"/>
    </source>
</evidence>
<comment type="function">
    <text evidence="10">Site-specific tyrosine recombinase, which acts by catalyzing the cutting and rejoining of the recombining DNA molecules. The XerC-XerD complex is essential to convert dimers of the bacterial chromosome into monomers to permit their segregation at cell division. It also contributes to the segregational stability of plasmids.</text>
</comment>
<keyword evidence="5 10" id="KW-0159">Chromosome partition</keyword>
<feature type="active site" evidence="10">
    <location>
        <position position="254"/>
    </location>
</feature>
<dbReference type="GO" id="GO:0009037">
    <property type="term" value="F:tyrosine-based site-specific recombinase activity"/>
    <property type="evidence" value="ECO:0007669"/>
    <property type="project" value="UniProtKB-UniRule"/>
</dbReference>
<evidence type="ECO:0000256" key="1">
    <source>
        <dbReference type="ARBA" id="ARBA00004496"/>
    </source>
</evidence>
<comment type="caution">
    <text evidence="14">The sequence shown here is derived from an EMBL/GenBank/DDBJ whole genome shotgun (WGS) entry which is preliminary data.</text>
</comment>
<feature type="active site" evidence="10">
    <location>
        <position position="178"/>
    </location>
</feature>
<keyword evidence="6 10" id="KW-0229">DNA integration</keyword>
<evidence type="ECO:0000259" key="12">
    <source>
        <dbReference type="PROSITE" id="PS51898"/>
    </source>
</evidence>
<dbReference type="InterPro" id="IPR023009">
    <property type="entry name" value="Tyrosine_recombinase_XerC/XerD"/>
</dbReference>
<dbReference type="Gene3D" id="1.10.443.10">
    <property type="entry name" value="Intergrase catalytic core"/>
    <property type="match status" value="1"/>
</dbReference>
<keyword evidence="8 10" id="KW-0233">DNA recombination</keyword>
<dbReference type="InterPro" id="IPR050090">
    <property type="entry name" value="Tyrosine_recombinase_XerCD"/>
</dbReference>
<feature type="active site" evidence="10">
    <location>
        <position position="277"/>
    </location>
</feature>
<keyword evidence="7 10" id="KW-0238">DNA-binding</keyword>
<evidence type="ECO:0000256" key="11">
    <source>
        <dbReference type="NCBIfam" id="TIGR02224"/>
    </source>
</evidence>
<dbReference type="GO" id="GO:0003677">
    <property type="term" value="F:DNA binding"/>
    <property type="evidence" value="ECO:0007669"/>
    <property type="project" value="UniProtKB-UniRule"/>
</dbReference>
<dbReference type="CDD" id="cd00798">
    <property type="entry name" value="INT_XerDC_C"/>
    <property type="match status" value="1"/>
</dbReference>
<evidence type="ECO:0000259" key="13">
    <source>
        <dbReference type="PROSITE" id="PS51900"/>
    </source>
</evidence>
<keyword evidence="3 10" id="KW-0963">Cytoplasm</keyword>
<evidence type="ECO:0000256" key="8">
    <source>
        <dbReference type="ARBA" id="ARBA00023172"/>
    </source>
</evidence>
<keyword evidence="15" id="KW-1185">Reference proteome</keyword>
<evidence type="ECO:0000256" key="9">
    <source>
        <dbReference type="ARBA" id="ARBA00023306"/>
    </source>
</evidence>
<dbReference type="NCBIfam" id="NF001399">
    <property type="entry name" value="PRK00283.1"/>
    <property type="match status" value="1"/>
</dbReference>
<evidence type="ECO:0000256" key="5">
    <source>
        <dbReference type="ARBA" id="ARBA00022829"/>
    </source>
</evidence>
<reference evidence="14 15" key="1">
    <citation type="submission" date="2018-07" db="EMBL/GenBank/DDBJ databases">
        <title>Genomic Encyclopedia of Type Strains, Phase IV (KMG-IV): sequencing the most valuable type-strain genomes for metagenomic binning, comparative biology and taxonomic classification.</title>
        <authorList>
            <person name="Goeker M."/>
        </authorList>
    </citation>
    <scope>NUCLEOTIDE SEQUENCE [LARGE SCALE GENOMIC DNA]</scope>
    <source>
        <strain evidence="14 15">DSM 27696</strain>
    </source>
</reference>
<dbReference type="GO" id="GO:0051301">
    <property type="term" value="P:cell division"/>
    <property type="evidence" value="ECO:0007669"/>
    <property type="project" value="UniProtKB-UniRule"/>
</dbReference>
<dbReference type="Pfam" id="PF02899">
    <property type="entry name" value="Phage_int_SAM_1"/>
    <property type="match status" value="1"/>
</dbReference>
<dbReference type="Gene3D" id="1.10.150.130">
    <property type="match status" value="1"/>
</dbReference>
<organism evidence="14 15">
    <name type="scientific">Saliterribacillus persicus</name>
    <dbReference type="NCBI Taxonomy" id="930114"/>
    <lineage>
        <taxon>Bacteria</taxon>
        <taxon>Bacillati</taxon>
        <taxon>Bacillota</taxon>
        <taxon>Bacilli</taxon>
        <taxon>Bacillales</taxon>
        <taxon>Bacillaceae</taxon>
        <taxon>Saliterribacillus</taxon>
    </lineage>
</organism>
<feature type="active site" evidence="10">
    <location>
        <position position="154"/>
    </location>
</feature>
<dbReference type="GO" id="GO:0007059">
    <property type="term" value="P:chromosome segregation"/>
    <property type="evidence" value="ECO:0007669"/>
    <property type="project" value="UniProtKB-UniRule"/>
</dbReference>
<dbReference type="InterPro" id="IPR011931">
    <property type="entry name" value="Recomb_XerC"/>
</dbReference>
<name>A0A368XW32_9BACI</name>
<dbReference type="InterPro" id="IPR004107">
    <property type="entry name" value="Integrase_SAM-like_N"/>
</dbReference>
<comment type="subunit">
    <text evidence="10">Forms a cyclic heterotetrameric complex composed of two molecules of XerC and two molecules of XerD.</text>
</comment>
<dbReference type="PROSITE" id="PS51900">
    <property type="entry name" value="CB"/>
    <property type="match status" value="1"/>
</dbReference>
<comment type="similarity">
    <text evidence="2 10">Belongs to the 'phage' integrase family. XerC subfamily.</text>
</comment>
<gene>
    <name evidence="10" type="primary">xerC</name>
    <name evidence="14" type="ORF">DFR57_106124</name>
</gene>
<dbReference type="GO" id="GO:0006313">
    <property type="term" value="P:DNA transposition"/>
    <property type="evidence" value="ECO:0007669"/>
    <property type="project" value="UniProtKB-UniRule"/>
</dbReference>
<proteinExistence type="inferred from homology"/>
<sequence length="308" mass="35923">MSYIMKNLFKQERNKFVEYLKIEKNVAVNTLSAYESDLDDFFNFLISEDLKDLKLVDYSTIRHYLTTLYERRLSKRSVARVISTLRGFYRFLEREKLVDNNPFLHLDLPKVSNPIPDFLYPEELKSLFEVNDLTKPLGQRNQAIIELLYATGMRVSEMTSIQENNLDFELDTILVIGKGSKERYMPIGAYCKRAIEQYMKDGRFKLQEKSKQPTKFLFLNNSGNPLTARGVRHILNQIVKKAALTIDLHPHKMRHTFATHLLNEGADLRAVQELLGHVHLSSTQIYTHVSKDHLMKIYNSSHPRAKNK</sequence>
<evidence type="ECO:0000256" key="2">
    <source>
        <dbReference type="ARBA" id="ARBA00006657"/>
    </source>
</evidence>
<evidence type="ECO:0000256" key="7">
    <source>
        <dbReference type="ARBA" id="ARBA00023125"/>
    </source>
</evidence>
<keyword evidence="4 10" id="KW-0132">Cell division</keyword>
<dbReference type="InterPro" id="IPR010998">
    <property type="entry name" value="Integrase_recombinase_N"/>
</dbReference>
<dbReference type="InterPro" id="IPR013762">
    <property type="entry name" value="Integrase-like_cat_sf"/>
</dbReference>
<dbReference type="Pfam" id="PF00589">
    <property type="entry name" value="Phage_integrase"/>
    <property type="match status" value="1"/>
</dbReference>
<dbReference type="Proteomes" id="UP000252585">
    <property type="component" value="Unassembled WGS sequence"/>
</dbReference>
<evidence type="ECO:0000256" key="4">
    <source>
        <dbReference type="ARBA" id="ARBA00022618"/>
    </source>
</evidence>
<feature type="active site" evidence="10">
    <location>
        <position position="251"/>
    </location>
</feature>
<dbReference type="PANTHER" id="PTHR30349:SF77">
    <property type="entry name" value="TYROSINE RECOMBINASE XERC"/>
    <property type="match status" value="1"/>
</dbReference>